<name>A0A9R1CCP1_9BACT</name>
<keyword evidence="3" id="KW-0489">Methyltransferase</keyword>
<proteinExistence type="inferred from homology"/>
<keyword evidence="5" id="KW-0949">S-adenosyl-L-methionine</keyword>
<dbReference type="PROSITE" id="PS00092">
    <property type="entry name" value="N6_MTASE"/>
    <property type="match status" value="1"/>
</dbReference>
<evidence type="ECO:0000256" key="1">
    <source>
        <dbReference type="ARBA" id="ARBA00006594"/>
    </source>
</evidence>
<evidence type="ECO:0000256" key="3">
    <source>
        <dbReference type="ARBA" id="ARBA00022603"/>
    </source>
</evidence>
<evidence type="ECO:0000256" key="6">
    <source>
        <dbReference type="ARBA" id="ARBA00047942"/>
    </source>
</evidence>
<evidence type="ECO:0000259" key="8">
    <source>
        <dbReference type="Pfam" id="PF01555"/>
    </source>
</evidence>
<reference evidence="9" key="1">
    <citation type="journal article" date="2022" name="Int. J. Syst. Evol. Microbiol.">
        <title>Prevotella lacticifex sp. nov., isolated from the rumen of cows.</title>
        <authorList>
            <person name="Shinkai T."/>
            <person name="Ikeyama N."/>
            <person name="Kumagai M."/>
            <person name="Ohmori H."/>
            <person name="Sakamoto M."/>
            <person name="Ohkuma M."/>
            <person name="Mitsumori M."/>
        </authorList>
    </citation>
    <scope>NUCLEOTIDE SEQUENCE</scope>
    <source>
        <strain evidence="9">R5076</strain>
    </source>
</reference>
<evidence type="ECO:0000256" key="5">
    <source>
        <dbReference type="ARBA" id="ARBA00022691"/>
    </source>
</evidence>
<dbReference type="InterPro" id="IPR002052">
    <property type="entry name" value="DNA_methylase_N6_adenine_CS"/>
</dbReference>
<organism evidence="9 10">
    <name type="scientific">Prevotella lacticifex</name>
    <dbReference type="NCBI Taxonomy" id="2854755"/>
    <lineage>
        <taxon>Bacteria</taxon>
        <taxon>Pseudomonadati</taxon>
        <taxon>Bacteroidota</taxon>
        <taxon>Bacteroidia</taxon>
        <taxon>Bacteroidales</taxon>
        <taxon>Prevotellaceae</taxon>
        <taxon>Prevotella</taxon>
    </lineage>
</organism>
<evidence type="ECO:0000256" key="2">
    <source>
        <dbReference type="ARBA" id="ARBA00011900"/>
    </source>
</evidence>
<evidence type="ECO:0000313" key="9">
    <source>
        <dbReference type="EMBL" id="GJG60114.1"/>
    </source>
</evidence>
<dbReference type="GO" id="GO:0009007">
    <property type="term" value="F:site-specific DNA-methyltransferase (adenine-specific) activity"/>
    <property type="evidence" value="ECO:0007669"/>
    <property type="project" value="UniProtKB-EC"/>
</dbReference>
<dbReference type="AlphaFoldDB" id="A0A9R1CCP1"/>
<dbReference type="GO" id="GO:0008170">
    <property type="term" value="F:N-methyltransferase activity"/>
    <property type="evidence" value="ECO:0007669"/>
    <property type="project" value="InterPro"/>
</dbReference>
<evidence type="ECO:0000313" key="10">
    <source>
        <dbReference type="Proteomes" id="UP000825483"/>
    </source>
</evidence>
<dbReference type="EMBL" id="BPUB01000002">
    <property type="protein sequence ID" value="GJG60114.1"/>
    <property type="molecule type" value="Genomic_DNA"/>
</dbReference>
<dbReference type="Proteomes" id="UP000825483">
    <property type="component" value="Unassembled WGS sequence"/>
</dbReference>
<dbReference type="GO" id="GO:0003677">
    <property type="term" value="F:DNA binding"/>
    <property type="evidence" value="ECO:0007669"/>
    <property type="project" value="InterPro"/>
</dbReference>
<dbReference type="InterPro" id="IPR002295">
    <property type="entry name" value="N4/N6-MTase_EcoPI_Mod-like"/>
</dbReference>
<keyword evidence="4" id="KW-0808">Transferase</keyword>
<accession>A0A9R1CCP1</accession>
<sequence>MWNNIRIFAKETKTEQLNTDMPTLNWIGKDKVVGLHNDVPFHVLEHGYGFTADGGKTEVETSSGNKIIHGDNLTALKSLLPEYEGRVDCIYIDPPYNTGNENWVYNDNANDPRIKRWLGEVVGKEGEDLSRHDKWCCMMYPRLRLLKDLLSEHGVIFISIDNNEIANLKLICDEIFGIGNFVTDLIWRSSDSSNHDAKQFSADYNHTLIYSKCFKWQPKLLERTADDNRHYKNPDNDPNGPWFSGNLSSPNPRANLTYDIVSPQGFVIKPPKNGWRWSKETMKSYIDNGDVVFLDGGKRILKKTYLKDQKGIVPSDIWWDIEITGHNRNAKYELKKIFPELKTSEIFSTPKPSKFIKRILDIATNKDSIILDSFAGSGTTAHAVMKKNKEDGGNRRFILIELGDYAESITAERVKRVMEGYGDIEGLGGAFDYYELGPTLFDKDGFLNEEVGEDAIREYVYYSETRQHLTRRREESSKYLLDTFGGTAYYFYYEPHSMTSLDFKSPLHIAEKADQYIIYADVCYLPDDYMRKHHIIFKKIPRDIRQF</sequence>
<evidence type="ECO:0000256" key="7">
    <source>
        <dbReference type="SAM" id="MobiDB-lite"/>
    </source>
</evidence>
<dbReference type="Gene3D" id="3.40.50.150">
    <property type="entry name" value="Vaccinia Virus protein VP39"/>
    <property type="match status" value="1"/>
</dbReference>
<keyword evidence="10" id="KW-1185">Reference proteome</keyword>
<dbReference type="GO" id="GO:0032259">
    <property type="term" value="P:methylation"/>
    <property type="evidence" value="ECO:0007669"/>
    <property type="project" value="UniProtKB-KW"/>
</dbReference>
<evidence type="ECO:0000256" key="4">
    <source>
        <dbReference type="ARBA" id="ARBA00022679"/>
    </source>
</evidence>
<protein>
    <recommendedName>
        <fullName evidence="2">site-specific DNA-methyltransferase (adenine-specific)</fullName>
        <ecNumber evidence="2">2.1.1.72</ecNumber>
    </recommendedName>
</protein>
<feature type="domain" description="DNA methylase N-4/N-6" evidence="8">
    <location>
        <begin position="87"/>
        <end position="409"/>
    </location>
</feature>
<dbReference type="EC" id="2.1.1.72" evidence="2"/>
<gene>
    <name evidence="9" type="ORF">PRLR5076_29650</name>
</gene>
<dbReference type="SUPFAM" id="SSF53335">
    <property type="entry name" value="S-adenosyl-L-methionine-dependent methyltransferases"/>
    <property type="match status" value="1"/>
</dbReference>
<dbReference type="InterPro" id="IPR029063">
    <property type="entry name" value="SAM-dependent_MTases_sf"/>
</dbReference>
<comment type="caution">
    <text evidence="9">The sequence shown here is derived from an EMBL/GenBank/DDBJ whole genome shotgun (WGS) entry which is preliminary data.</text>
</comment>
<dbReference type="PRINTS" id="PR00506">
    <property type="entry name" value="D21N6MTFRASE"/>
</dbReference>
<comment type="similarity">
    <text evidence="1">Belongs to the N(4)/N(6)-methyltransferase family.</text>
</comment>
<comment type="catalytic activity">
    <reaction evidence="6">
        <text>a 2'-deoxyadenosine in DNA + S-adenosyl-L-methionine = an N(6)-methyl-2'-deoxyadenosine in DNA + S-adenosyl-L-homocysteine + H(+)</text>
        <dbReference type="Rhea" id="RHEA:15197"/>
        <dbReference type="Rhea" id="RHEA-COMP:12418"/>
        <dbReference type="Rhea" id="RHEA-COMP:12419"/>
        <dbReference type="ChEBI" id="CHEBI:15378"/>
        <dbReference type="ChEBI" id="CHEBI:57856"/>
        <dbReference type="ChEBI" id="CHEBI:59789"/>
        <dbReference type="ChEBI" id="CHEBI:90615"/>
        <dbReference type="ChEBI" id="CHEBI:90616"/>
        <dbReference type="EC" id="2.1.1.72"/>
    </reaction>
</comment>
<feature type="region of interest" description="Disordered" evidence="7">
    <location>
        <begin position="227"/>
        <end position="246"/>
    </location>
</feature>
<dbReference type="InterPro" id="IPR002941">
    <property type="entry name" value="DNA_methylase_N4/N6"/>
</dbReference>
<dbReference type="Pfam" id="PF01555">
    <property type="entry name" value="N6_N4_Mtase"/>
    <property type="match status" value="1"/>
</dbReference>